<dbReference type="InterPro" id="IPR016181">
    <property type="entry name" value="Acyl_CoA_acyltransferase"/>
</dbReference>
<dbReference type="RefSeq" id="WP_203735020.1">
    <property type="nucleotide sequence ID" value="NZ_BAAATX010000033.1"/>
</dbReference>
<dbReference type="Gene3D" id="3.40.630.30">
    <property type="match status" value="1"/>
</dbReference>
<dbReference type="PROSITE" id="PS51186">
    <property type="entry name" value="GNAT"/>
    <property type="match status" value="1"/>
</dbReference>
<evidence type="ECO:0000313" key="5">
    <source>
        <dbReference type="Proteomes" id="UP000637628"/>
    </source>
</evidence>
<dbReference type="EMBL" id="BOML01000074">
    <property type="protein sequence ID" value="GIE07170.1"/>
    <property type="molecule type" value="Genomic_DNA"/>
</dbReference>
<dbReference type="InterPro" id="IPR000182">
    <property type="entry name" value="GNAT_dom"/>
</dbReference>
<accession>A0ABQ3ZBH9</accession>
<dbReference type="PANTHER" id="PTHR43420">
    <property type="entry name" value="ACETYLTRANSFERASE"/>
    <property type="match status" value="1"/>
</dbReference>
<protein>
    <recommendedName>
        <fullName evidence="3">N-acetyltransferase domain-containing protein</fullName>
    </recommendedName>
</protein>
<proteinExistence type="predicted"/>
<keyword evidence="5" id="KW-1185">Reference proteome</keyword>
<evidence type="ECO:0000256" key="2">
    <source>
        <dbReference type="ARBA" id="ARBA00023315"/>
    </source>
</evidence>
<dbReference type="SUPFAM" id="SSF55729">
    <property type="entry name" value="Acyl-CoA N-acyltransferases (Nat)"/>
    <property type="match status" value="1"/>
</dbReference>
<dbReference type="CDD" id="cd04301">
    <property type="entry name" value="NAT_SF"/>
    <property type="match status" value="1"/>
</dbReference>
<dbReference type="Proteomes" id="UP000637628">
    <property type="component" value="Unassembled WGS sequence"/>
</dbReference>
<keyword evidence="1" id="KW-0808">Transferase</keyword>
<comment type="caution">
    <text evidence="4">The sequence shown here is derived from an EMBL/GenBank/DDBJ whole genome shotgun (WGS) entry which is preliminary data.</text>
</comment>
<evidence type="ECO:0000256" key="1">
    <source>
        <dbReference type="ARBA" id="ARBA00022679"/>
    </source>
</evidence>
<reference evidence="4 5" key="1">
    <citation type="submission" date="2021-01" db="EMBL/GenBank/DDBJ databases">
        <title>Whole genome shotgun sequence of Actinoplanes durhamensis NBRC 14914.</title>
        <authorList>
            <person name="Komaki H."/>
            <person name="Tamura T."/>
        </authorList>
    </citation>
    <scope>NUCLEOTIDE SEQUENCE [LARGE SCALE GENOMIC DNA]</scope>
    <source>
        <strain evidence="4 5">NBRC 14914</strain>
    </source>
</reference>
<evidence type="ECO:0000259" key="3">
    <source>
        <dbReference type="PROSITE" id="PS51186"/>
    </source>
</evidence>
<dbReference type="Pfam" id="PF08445">
    <property type="entry name" value="FR47"/>
    <property type="match status" value="1"/>
</dbReference>
<sequence length="233" mass="24902">MTTVSADEAVLDNAVWESLIGPHAHLAQVHGLAARYPSEVAGFHALADSADPQAWRDLTELTGPDADVAVAGDVPAEHPGWEVVDRIPGVQLIDVSLRSSSLAEAVRLTGADVPEILDLIERTRPGPFRTRTIELGTYLGLRRGGALIAMAGERLHPTGWTEISAVCTDPAFRGQGLATALVRAVAAGIRERGETPFLHTAAANRTAIRLYESIGFQLRRPTSFARYRTIAAG</sequence>
<keyword evidence="2" id="KW-0012">Acyltransferase</keyword>
<dbReference type="InterPro" id="IPR013653">
    <property type="entry name" value="GCN5-like_dom"/>
</dbReference>
<evidence type="ECO:0000313" key="4">
    <source>
        <dbReference type="EMBL" id="GIE07170.1"/>
    </source>
</evidence>
<gene>
    <name evidence="4" type="ORF">Adu01nite_85200</name>
</gene>
<dbReference type="InterPro" id="IPR050680">
    <property type="entry name" value="YpeA/RimI_acetyltransf"/>
</dbReference>
<name>A0ABQ3ZBH9_9ACTN</name>
<feature type="domain" description="N-acetyltransferase" evidence="3">
    <location>
        <begin position="103"/>
        <end position="233"/>
    </location>
</feature>
<organism evidence="4 5">
    <name type="scientific">Paractinoplanes durhamensis</name>
    <dbReference type="NCBI Taxonomy" id="113563"/>
    <lineage>
        <taxon>Bacteria</taxon>
        <taxon>Bacillati</taxon>
        <taxon>Actinomycetota</taxon>
        <taxon>Actinomycetes</taxon>
        <taxon>Micromonosporales</taxon>
        <taxon>Micromonosporaceae</taxon>
        <taxon>Paractinoplanes</taxon>
    </lineage>
</organism>
<dbReference type="PANTHER" id="PTHR43420:SF3">
    <property type="entry name" value="N-ACETYLTRANSFERASE DOMAIN-CONTAINING PROTEIN"/>
    <property type="match status" value="1"/>
</dbReference>